<dbReference type="PANTHER" id="PTHR31896">
    <property type="entry name" value="FAMILY REGULATORY PROTEIN, PUTATIVE (AFU_ORTHOLOGUE AFUA_3G14730)-RELATED"/>
    <property type="match status" value="1"/>
</dbReference>
<evidence type="ECO:0000313" key="4">
    <source>
        <dbReference type="EMBL" id="OJZ85404.1"/>
    </source>
</evidence>
<dbReference type="InterPro" id="IPR054710">
    <property type="entry name" value="Tri101-like_N"/>
</dbReference>
<name>A0A1M3TF59_ASPLC</name>
<evidence type="ECO:0000256" key="2">
    <source>
        <dbReference type="ARBA" id="ARBA00023315"/>
    </source>
</evidence>
<dbReference type="InterPro" id="IPR023213">
    <property type="entry name" value="CAT-like_dom_sf"/>
</dbReference>
<dbReference type="GO" id="GO:0016746">
    <property type="term" value="F:acyltransferase activity"/>
    <property type="evidence" value="ECO:0007669"/>
    <property type="project" value="UniProtKB-KW"/>
</dbReference>
<gene>
    <name evidence="4" type="ORF">ASPFODRAFT_719898</name>
</gene>
<dbReference type="OrthoDB" id="1862401at2759"/>
<dbReference type="Pfam" id="PF02458">
    <property type="entry name" value="Transferase"/>
    <property type="match status" value="1"/>
</dbReference>
<dbReference type="Pfam" id="PF22664">
    <property type="entry name" value="TRI-like_N"/>
    <property type="match status" value="1"/>
</dbReference>
<proteinExistence type="predicted"/>
<organism evidence="4 5">
    <name type="scientific">Aspergillus luchuensis (strain CBS 106.47)</name>
    <dbReference type="NCBI Taxonomy" id="1137211"/>
    <lineage>
        <taxon>Eukaryota</taxon>
        <taxon>Fungi</taxon>
        <taxon>Dikarya</taxon>
        <taxon>Ascomycota</taxon>
        <taxon>Pezizomycotina</taxon>
        <taxon>Eurotiomycetes</taxon>
        <taxon>Eurotiomycetidae</taxon>
        <taxon>Eurotiales</taxon>
        <taxon>Aspergillaceae</taxon>
        <taxon>Aspergillus</taxon>
        <taxon>Aspergillus subgen. Circumdati</taxon>
    </lineage>
</organism>
<evidence type="ECO:0000256" key="1">
    <source>
        <dbReference type="ARBA" id="ARBA00022679"/>
    </source>
</evidence>
<evidence type="ECO:0000259" key="3">
    <source>
        <dbReference type="Pfam" id="PF22664"/>
    </source>
</evidence>
<dbReference type="Proteomes" id="UP000184063">
    <property type="component" value="Unassembled WGS sequence"/>
</dbReference>
<dbReference type="AlphaFoldDB" id="A0A1M3TF59"/>
<dbReference type="InterPro" id="IPR051283">
    <property type="entry name" value="Sec_Metabolite_Acyltrans"/>
</dbReference>
<feature type="domain" description="Trichothecene 3-O-acetyltransferase-like N-terminal" evidence="3">
    <location>
        <begin position="21"/>
        <end position="167"/>
    </location>
</feature>
<accession>A0A1M3TF59</accession>
<keyword evidence="1" id="KW-0808">Transferase</keyword>
<protein>
    <recommendedName>
        <fullName evidence="3">Trichothecene 3-O-acetyltransferase-like N-terminal domain-containing protein</fullName>
    </recommendedName>
</protein>
<dbReference type="VEuPathDB" id="FungiDB:ASPFODRAFT_719898"/>
<dbReference type="EMBL" id="KV878243">
    <property type="protein sequence ID" value="OJZ85404.1"/>
    <property type="molecule type" value="Genomic_DNA"/>
</dbReference>
<reference evidence="5" key="1">
    <citation type="journal article" date="2017" name="Genome Biol.">
        <title>Comparative genomics reveals high biological diversity and specific adaptations in the industrially and medically important fungal genus Aspergillus.</title>
        <authorList>
            <person name="de Vries R.P."/>
            <person name="Riley R."/>
            <person name="Wiebenga A."/>
            <person name="Aguilar-Osorio G."/>
            <person name="Amillis S."/>
            <person name="Uchima C.A."/>
            <person name="Anderluh G."/>
            <person name="Asadollahi M."/>
            <person name="Askin M."/>
            <person name="Barry K."/>
            <person name="Battaglia E."/>
            <person name="Bayram O."/>
            <person name="Benocci T."/>
            <person name="Braus-Stromeyer S.A."/>
            <person name="Caldana C."/>
            <person name="Canovas D."/>
            <person name="Cerqueira G.C."/>
            <person name="Chen F."/>
            <person name="Chen W."/>
            <person name="Choi C."/>
            <person name="Clum A."/>
            <person name="Dos Santos R.A."/>
            <person name="Damasio A.R."/>
            <person name="Diallinas G."/>
            <person name="Emri T."/>
            <person name="Fekete E."/>
            <person name="Flipphi M."/>
            <person name="Freyberg S."/>
            <person name="Gallo A."/>
            <person name="Gournas C."/>
            <person name="Habgood R."/>
            <person name="Hainaut M."/>
            <person name="Harispe M.L."/>
            <person name="Henrissat B."/>
            <person name="Hilden K.S."/>
            <person name="Hope R."/>
            <person name="Hossain A."/>
            <person name="Karabika E."/>
            <person name="Karaffa L."/>
            <person name="Karanyi Z."/>
            <person name="Krasevec N."/>
            <person name="Kuo A."/>
            <person name="Kusch H."/>
            <person name="LaButti K."/>
            <person name="Lagendijk E.L."/>
            <person name="Lapidus A."/>
            <person name="Levasseur A."/>
            <person name="Lindquist E."/>
            <person name="Lipzen A."/>
            <person name="Logrieco A.F."/>
            <person name="MacCabe A."/>
            <person name="Maekelae M.R."/>
            <person name="Malavazi I."/>
            <person name="Melin P."/>
            <person name="Meyer V."/>
            <person name="Mielnichuk N."/>
            <person name="Miskei M."/>
            <person name="Molnar A.P."/>
            <person name="Mule G."/>
            <person name="Ngan C.Y."/>
            <person name="Orejas M."/>
            <person name="Orosz E."/>
            <person name="Ouedraogo J.P."/>
            <person name="Overkamp K.M."/>
            <person name="Park H.-S."/>
            <person name="Perrone G."/>
            <person name="Piumi F."/>
            <person name="Punt P.J."/>
            <person name="Ram A.F."/>
            <person name="Ramon A."/>
            <person name="Rauscher S."/>
            <person name="Record E."/>
            <person name="Riano-Pachon D.M."/>
            <person name="Robert V."/>
            <person name="Roehrig J."/>
            <person name="Ruller R."/>
            <person name="Salamov A."/>
            <person name="Salih N.S."/>
            <person name="Samson R.A."/>
            <person name="Sandor E."/>
            <person name="Sanguinetti M."/>
            <person name="Schuetze T."/>
            <person name="Sepcic K."/>
            <person name="Shelest E."/>
            <person name="Sherlock G."/>
            <person name="Sophianopoulou V."/>
            <person name="Squina F.M."/>
            <person name="Sun H."/>
            <person name="Susca A."/>
            <person name="Todd R.B."/>
            <person name="Tsang A."/>
            <person name="Unkles S.E."/>
            <person name="van de Wiele N."/>
            <person name="van Rossen-Uffink D."/>
            <person name="Oliveira J.V."/>
            <person name="Vesth T.C."/>
            <person name="Visser J."/>
            <person name="Yu J.-H."/>
            <person name="Zhou M."/>
            <person name="Andersen M.R."/>
            <person name="Archer D.B."/>
            <person name="Baker S.E."/>
            <person name="Benoit I."/>
            <person name="Brakhage A.A."/>
            <person name="Braus G.H."/>
            <person name="Fischer R."/>
            <person name="Frisvad J.C."/>
            <person name="Goldman G.H."/>
            <person name="Houbraken J."/>
            <person name="Oakley B."/>
            <person name="Pocsi I."/>
            <person name="Scazzocchio C."/>
            <person name="Seiboth B."/>
            <person name="vanKuyk P.A."/>
            <person name="Wortman J."/>
            <person name="Dyer P.S."/>
            <person name="Grigoriev I.V."/>
        </authorList>
    </citation>
    <scope>NUCLEOTIDE SEQUENCE [LARGE SCALE GENOMIC DNA]</scope>
    <source>
        <strain evidence="5">CBS 106.47</strain>
    </source>
</reference>
<dbReference type="Gene3D" id="3.30.559.10">
    <property type="entry name" value="Chloramphenicol acetyltransferase-like domain"/>
    <property type="match status" value="2"/>
</dbReference>
<sequence>MADHTYADQLTPLDLPMPRTYIRILFVFPTANPSPQITQELQRGLEKLSKQVPWVAGHVFHTTSANQKTSLEIRYHSDTTAILEDKGQITASYANLSSQNMPMEAIPPNVWPTVPSLFGNIPSETGDRVFAASFFRFADHGAGLCICLHHNAVDVTGFAGVVRLWAKNVVQPSQTDPCCLSQGSGGRLVRLSEALAPDLQEISSLSSDRLLALHPEHSTQPPVLPDTFPPCMSKPFKIPLHWINVLKELLQKYTRRRLTTNVILCALIWTSVTRVRAQRNSALKVQTSRLVTAVNCRSRITGNLNSVPGDQQYLGNVVLYAMASFPAANLATADEDPIRSLATICDCISNSQSSSTINSRHIAETYRLVDSMEDYKSLYAGWDLFGSRDFTITSWADLDLYNLDFGPLLGKPEFVRLPYMEADGVAIILPRRRTGPDEILEVMVMLRCDDMESLEGDGMWQTLVGSARGFDA</sequence>
<evidence type="ECO:0000313" key="5">
    <source>
        <dbReference type="Proteomes" id="UP000184063"/>
    </source>
</evidence>
<keyword evidence="2" id="KW-0012">Acyltransferase</keyword>
<dbReference type="PANTHER" id="PTHR31896:SF64">
    <property type="entry name" value="TRICHOTHECENE 3-O-ACETYLTRANSFERASE"/>
    <property type="match status" value="1"/>
</dbReference>